<evidence type="ECO:0000256" key="2">
    <source>
        <dbReference type="ARBA" id="ARBA00023242"/>
    </source>
</evidence>
<name>A0A1B6CKM5_9HEMI</name>
<accession>A0A1B6CKM5</accession>
<dbReference type="InterPro" id="IPR052464">
    <property type="entry name" value="Synovial_Prolif_Regulator"/>
</dbReference>
<proteinExistence type="inferred from homology"/>
<comment type="subcellular location">
    <subcellularLocation>
        <location evidence="1">Nucleus</location>
    </subcellularLocation>
</comment>
<dbReference type="SUPFAM" id="SSF48371">
    <property type="entry name" value="ARM repeat"/>
    <property type="match status" value="1"/>
</dbReference>
<comment type="similarity">
    <text evidence="3">Belongs to the SAAL1 family.</text>
</comment>
<organism evidence="4">
    <name type="scientific">Clastoptera arizonana</name>
    <name type="common">Arizona spittle bug</name>
    <dbReference type="NCBI Taxonomy" id="38151"/>
    <lineage>
        <taxon>Eukaryota</taxon>
        <taxon>Metazoa</taxon>
        <taxon>Ecdysozoa</taxon>
        <taxon>Arthropoda</taxon>
        <taxon>Hexapoda</taxon>
        <taxon>Insecta</taxon>
        <taxon>Pterygota</taxon>
        <taxon>Neoptera</taxon>
        <taxon>Paraneoptera</taxon>
        <taxon>Hemiptera</taxon>
        <taxon>Auchenorrhyncha</taxon>
        <taxon>Cercopoidea</taxon>
        <taxon>Clastopteridae</taxon>
        <taxon>Clastoptera</taxon>
    </lineage>
</organism>
<evidence type="ECO:0000256" key="1">
    <source>
        <dbReference type="ARBA" id="ARBA00004123"/>
    </source>
</evidence>
<dbReference type="InterPro" id="IPR016024">
    <property type="entry name" value="ARM-type_fold"/>
</dbReference>
<dbReference type="EMBL" id="GEDC01023393">
    <property type="protein sequence ID" value="JAS13905.1"/>
    <property type="molecule type" value="Transcribed_RNA"/>
</dbReference>
<evidence type="ECO:0000313" key="4">
    <source>
        <dbReference type="EMBL" id="JAS13905.1"/>
    </source>
</evidence>
<dbReference type="PANTHER" id="PTHR23424:SF23">
    <property type="entry name" value="PROTEIN SAAL1"/>
    <property type="match status" value="1"/>
</dbReference>
<gene>
    <name evidence="4" type="ORF">g.39392</name>
</gene>
<evidence type="ECO:0008006" key="5">
    <source>
        <dbReference type="Google" id="ProtNLM"/>
    </source>
</evidence>
<dbReference type="InterPro" id="IPR011989">
    <property type="entry name" value="ARM-like"/>
</dbReference>
<keyword evidence="2" id="KW-0539">Nucleus</keyword>
<protein>
    <recommendedName>
        <fullName evidence="5">Neurochondrin</fullName>
    </recommendedName>
</protein>
<evidence type="ECO:0000256" key="3">
    <source>
        <dbReference type="ARBA" id="ARBA00038401"/>
    </source>
</evidence>
<sequence>MEREETNRSGSINNLENLQIDIDEIKGDVIGDTVYSERFVLRLLIKLNQYSEGKIWNEEFESDLCTLWDMTAASAVVLFLMQYNGLEIFINTVQCSTNFRLTEILIGIIGNMCCEKSVRNALAEHKESQDTLLSLLSNPDPQTLVQLMRIVEHLAWDIVKPQETMPDKHWFEKQLESGVISLHLGFILSSSTSEELLNGVLVVLNTFCSMNFNDKDFSQYFASSELISAMLECWKQIFSSCHYEIEFEFPNKQLEKSAHNWVSILLAFTGHEEGRSSLGKFGDHLNDILQLWIVIPKDNSEILLTSIVRLLEGIVAYSFSAMVFSKVLKAVYVIVSEKDLKTKNEANYVEESEELEKLTLKEGFKNYCLAIKRHVQEEVINKTLQICKTKYVNLFWSVVDEHDTETK</sequence>
<dbReference type="AlphaFoldDB" id="A0A1B6CKM5"/>
<dbReference type="GO" id="GO:0005654">
    <property type="term" value="C:nucleoplasm"/>
    <property type="evidence" value="ECO:0007669"/>
    <property type="project" value="TreeGrafter"/>
</dbReference>
<reference evidence="4" key="1">
    <citation type="submission" date="2015-12" db="EMBL/GenBank/DDBJ databases">
        <title>De novo transcriptome assembly of four potential Pierce s Disease insect vectors from Arizona vineyards.</title>
        <authorList>
            <person name="Tassone E.E."/>
        </authorList>
    </citation>
    <scope>NUCLEOTIDE SEQUENCE</scope>
</reference>
<dbReference type="PANTHER" id="PTHR23424">
    <property type="entry name" value="SERUM AMYLOID A"/>
    <property type="match status" value="1"/>
</dbReference>
<dbReference type="Gene3D" id="1.25.10.10">
    <property type="entry name" value="Leucine-rich Repeat Variant"/>
    <property type="match status" value="1"/>
</dbReference>